<dbReference type="RefSeq" id="WP_161814486.1">
    <property type="nucleotide sequence ID" value="NZ_BLJN01000005.1"/>
</dbReference>
<evidence type="ECO:0000256" key="1">
    <source>
        <dbReference type="SAM" id="SignalP"/>
    </source>
</evidence>
<dbReference type="EMBL" id="BLJN01000005">
    <property type="protein sequence ID" value="GFE82847.1"/>
    <property type="molecule type" value="Genomic_DNA"/>
</dbReference>
<keyword evidence="1" id="KW-0732">Signal</keyword>
<dbReference type="InterPro" id="IPR011042">
    <property type="entry name" value="6-blade_b-propeller_TolB-like"/>
</dbReference>
<dbReference type="InterPro" id="IPR003431">
    <property type="entry name" value="B-propeller_Phytase"/>
</dbReference>
<dbReference type="SUPFAM" id="SSF50956">
    <property type="entry name" value="Thermostable phytase (3-phytase)"/>
    <property type="match status" value="2"/>
</dbReference>
<dbReference type="GO" id="GO:0016158">
    <property type="term" value="F:inositol hexakisphosphate 3-phosphatase activity"/>
    <property type="evidence" value="ECO:0007669"/>
    <property type="project" value="InterPro"/>
</dbReference>
<feature type="domain" description="BPP" evidence="2">
    <location>
        <begin position="341"/>
        <end position="671"/>
    </location>
</feature>
<dbReference type="PROSITE" id="PS51662">
    <property type="entry name" value="BP_PHYTASE"/>
    <property type="match status" value="2"/>
</dbReference>
<dbReference type="AlphaFoldDB" id="A0A829YHP5"/>
<dbReference type="Pfam" id="PF02333">
    <property type="entry name" value="Phytase"/>
    <property type="match status" value="2"/>
</dbReference>
<gene>
    <name evidence="3" type="ORF">GCM10011487_48470</name>
</gene>
<comment type="caution">
    <text evidence="3">The sequence shown here is derived from an EMBL/GenBank/DDBJ whole genome shotgun (WGS) entry which is preliminary data.</text>
</comment>
<protein>
    <submittedName>
        <fullName evidence="3">Myo-inositol-hexaphosphate 3-phosphohydrolase</fullName>
    </submittedName>
</protein>
<evidence type="ECO:0000259" key="2">
    <source>
        <dbReference type="PROSITE" id="PS51662"/>
    </source>
</evidence>
<evidence type="ECO:0000313" key="4">
    <source>
        <dbReference type="Proteomes" id="UP000445000"/>
    </source>
</evidence>
<dbReference type="Gene3D" id="2.120.10.30">
    <property type="entry name" value="TolB, C-terminal domain"/>
    <property type="match status" value="2"/>
</dbReference>
<name>A0A829YHP5_9GAMM</name>
<organism evidence="3 4">
    <name type="scientific">Steroidobacter agaridevorans</name>
    <dbReference type="NCBI Taxonomy" id="2695856"/>
    <lineage>
        <taxon>Bacteria</taxon>
        <taxon>Pseudomonadati</taxon>
        <taxon>Pseudomonadota</taxon>
        <taxon>Gammaproteobacteria</taxon>
        <taxon>Steroidobacterales</taxon>
        <taxon>Steroidobacteraceae</taxon>
        <taxon>Steroidobacter</taxon>
    </lineage>
</organism>
<proteinExistence type="predicted"/>
<dbReference type="Proteomes" id="UP000445000">
    <property type="component" value="Unassembled WGS sequence"/>
</dbReference>
<feature type="signal peptide" evidence="1">
    <location>
        <begin position="1"/>
        <end position="21"/>
    </location>
</feature>
<accession>A0A829YHP5</accession>
<sequence>MKYPPLLTALALGLLAWQAQSSTQQNPAISVPVDRTTQPTSHKFALDAAVWRDLAQPANSLLIVAAGEGGLEIHDLAGQRVAAFAEVEVGFVEVPDRSSLPQGLNKLVLVSDQRAGAVRAFRFDAGTRKLQEVAPQPLRIDDEITGLCSYVSPLTNKLYAFVSTGQGQFEQWELFSQAQQVAGRMVRRIAAGKGVGHCAVDDARRRVYFSEESVGVWSIAAEPESDTAREAVDLVAPRGGLSEEVKGIAVHPASGTTLLLARDADGFVAYSLPDSEPRRVQLGAPKQIGDAEGLTIAAEPLGGAFPNGVLIVADEDAGDYKLVSLSALTKSLDLPTAQNAAAASEFIPGAVAPAVESEPVASFGDAADDPAIWVDRQAPSRSVVIATDKKLGLNVYDLDGKLIHSVPDGRMNNVDVRDGFTFGGRPITLVAATNRTRKSISLYRYDAQARQLQALPGGDLATGFDDPYGLCMYRSAKNGAYYVFANDSADGRIRQWRVSAKAGKIAGELVREIEVGSQAEGCAADDELGHLYVAEEDVALWKYSAEPRDGSRRTSIDTVEKGRLTDDIEGLSIYYGANGAGYLVVSNQGEDNYAVYRREGNNEYLGKFAVVANSEAGIDGASETDGLDIVSAPLGERFPEGLLVVQDGRNLMPAERQNFKYVSWKDALRSLRKE</sequence>
<feature type="domain" description="BPP" evidence="2">
    <location>
        <begin position="21"/>
        <end position="332"/>
    </location>
</feature>
<keyword evidence="3" id="KW-0378">Hydrolase</keyword>
<feature type="chain" id="PRO_5032647986" evidence="1">
    <location>
        <begin position="22"/>
        <end position="674"/>
    </location>
</feature>
<keyword evidence="4" id="KW-1185">Reference proteome</keyword>
<evidence type="ECO:0000313" key="3">
    <source>
        <dbReference type="EMBL" id="GFE82847.1"/>
    </source>
</evidence>
<reference evidence="4" key="1">
    <citation type="submission" date="2020-01" db="EMBL/GenBank/DDBJ databases">
        <title>'Steroidobacter agaridevorans' sp. nov., agar-degrading bacteria isolated from rhizosphere soils.</title>
        <authorList>
            <person name="Ikenaga M."/>
            <person name="Kataoka M."/>
            <person name="Murouchi A."/>
            <person name="Katsuragi S."/>
            <person name="Sakai M."/>
        </authorList>
    </citation>
    <scope>NUCLEOTIDE SEQUENCE [LARGE SCALE GENOMIC DNA]</scope>
    <source>
        <strain evidence="4">YU21-B</strain>
    </source>
</reference>